<dbReference type="OrthoDB" id="3177005at2"/>
<dbReference type="STRING" id="670482.SAMN04488542_109137"/>
<keyword evidence="3" id="KW-0813">Transport</keyword>
<comment type="similarity">
    <text evidence="2">Belongs to the AzlC family.</text>
</comment>
<keyword evidence="5 8" id="KW-0812">Transmembrane</keyword>
<dbReference type="PANTHER" id="PTHR34979:SF1">
    <property type="entry name" value="INNER MEMBRANE PROTEIN YGAZ"/>
    <property type="match status" value="1"/>
</dbReference>
<dbReference type="GO" id="GO:0005886">
    <property type="term" value="C:plasma membrane"/>
    <property type="evidence" value="ECO:0007669"/>
    <property type="project" value="UniProtKB-SubCell"/>
</dbReference>
<reference evidence="9 10" key="1">
    <citation type="submission" date="2016-10" db="EMBL/GenBank/DDBJ databases">
        <authorList>
            <person name="de Groot N.N."/>
        </authorList>
    </citation>
    <scope>NUCLEOTIDE SEQUENCE [LARGE SCALE GENOMIC DNA]</scope>
    <source>
        <strain evidence="9 10">DSM 28129</strain>
    </source>
</reference>
<dbReference type="GO" id="GO:1903785">
    <property type="term" value="P:L-valine transmembrane transport"/>
    <property type="evidence" value="ECO:0007669"/>
    <property type="project" value="TreeGrafter"/>
</dbReference>
<feature type="transmembrane region" description="Helical" evidence="8">
    <location>
        <begin position="47"/>
        <end position="66"/>
    </location>
</feature>
<evidence type="ECO:0000256" key="4">
    <source>
        <dbReference type="ARBA" id="ARBA00022475"/>
    </source>
</evidence>
<keyword evidence="10" id="KW-1185">Reference proteome</keyword>
<evidence type="ECO:0000256" key="2">
    <source>
        <dbReference type="ARBA" id="ARBA00010735"/>
    </source>
</evidence>
<feature type="transmembrane region" description="Helical" evidence="8">
    <location>
        <begin position="72"/>
        <end position="89"/>
    </location>
</feature>
<keyword evidence="4" id="KW-1003">Cell membrane</keyword>
<sequence>MNENSLSIIQQFKRGCVDSLPIVMGYIPACLTFGLIGKALNLGDLEVFMLSAVVYAGASQFIGVKLLAAGTAAPIILLLTFIINLRYLFISMSFSRKLRSNCSSFQKGIIGFGLTEEVYAVSTMSRKNIERNKPLTVSYMAGLELLPYTASLLSTWSGILLAEYIPGDLLPALNTSLYSLLIVLIVPELLKSRKSLAVFAAASLSSWLLHPYLGTAAIIAAMLIGGWAGGRVPDKQKKVRSEAI</sequence>
<feature type="transmembrane region" description="Helical" evidence="8">
    <location>
        <begin position="207"/>
        <end position="228"/>
    </location>
</feature>
<dbReference type="Proteomes" id="UP000198972">
    <property type="component" value="Unassembled WGS sequence"/>
</dbReference>
<accession>A0A1G7KGK3</accession>
<evidence type="ECO:0000256" key="8">
    <source>
        <dbReference type="SAM" id="Phobius"/>
    </source>
</evidence>
<dbReference type="RefSeq" id="WP_091229230.1">
    <property type="nucleotide sequence ID" value="NZ_FNBG01000009.1"/>
</dbReference>
<dbReference type="AlphaFoldDB" id="A0A1G7KGK3"/>
<feature type="transmembrane region" description="Helical" evidence="8">
    <location>
        <begin position="136"/>
        <end position="157"/>
    </location>
</feature>
<feature type="transmembrane region" description="Helical" evidence="8">
    <location>
        <begin position="20"/>
        <end position="40"/>
    </location>
</feature>
<evidence type="ECO:0000313" key="9">
    <source>
        <dbReference type="EMBL" id="SDF36317.1"/>
    </source>
</evidence>
<name>A0A1G7KGK3_9BACL</name>
<comment type="subcellular location">
    <subcellularLocation>
        <location evidence="1">Cell membrane</location>
        <topology evidence="1">Multi-pass membrane protein</topology>
    </subcellularLocation>
</comment>
<evidence type="ECO:0000256" key="6">
    <source>
        <dbReference type="ARBA" id="ARBA00022989"/>
    </source>
</evidence>
<keyword evidence="6 8" id="KW-1133">Transmembrane helix</keyword>
<keyword evidence="7 8" id="KW-0472">Membrane</keyword>
<evidence type="ECO:0000313" key="10">
    <source>
        <dbReference type="Proteomes" id="UP000198972"/>
    </source>
</evidence>
<evidence type="ECO:0000256" key="3">
    <source>
        <dbReference type="ARBA" id="ARBA00022448"/>
    </source>
</evidence>
<dbReference type="EMBL" id="FNBG01000009">
    <property type="protein sequence ID" value="SDF36317.1"/>
    <property type="molecule type" value="Genomic_DNA"/>
</dbReference>
<protein>
    <submittedName>
        <fullName evidence="9">4-azaleucine resistance probable transporter AzlC</fullName>
    </submittedName>
</protein>
<dbReference type="Pfam" id="PF03591">
    <property type="entry name" value="AzlC"/>
    <property type="match status" value="1"/>
</dbReference>
<organism evidence="9 10">
    <name type="scientific">Fontibacillus panacisegetis</name>
    <dbReference type="NCBI Taxonomy" id="670482"/>
    <lineage>
        <taxon>Bacteria</taxon>
        <taxon>Bacillati</taxon>
        <taxon>Bacillota</taxon>
        <taxon>Bacilli</taxon>
        <taxon>Bacillales</taxon>
        <taxon>Paenibacillaceae</taxon>
        <taxon>Fontibacillus</taxon>
    </lineage>
</organism>
<evidence type="ECO:0000256" key="5">
    <source>
        <dbReference type="ARBA" id="ARBA00022692"/>
    </source>
</evidence>
<evidence type="ECO:0000256" key="7">
    <source>
        <dbReference type="ARBA" id="ARBA00023136"/>
    </source>
</evidence>
<gene>
    <name evidence="9" type="ORF">SAMN04488542_109137</name>
</gene>
<dbReference type="PANTHER" id="PTHR34979">
    <property type="entry name" value="INNER MEMBRANE PROTEIN YGAZ"/>
    <property type="match status" value="1"/>
</dbReference>
<evidence type="ECO:0000256" key="1">
    <source>
        <dbReference type="ARBA" id="ARBA00004651"/>
    </source>
</evidence>
<proteinExistence type="inferred from homology"/>
<feature type="transmembrane region" description="Helical" evidence="8">
    <location>
        <begin position="169"/>
        <end position="186"/>
    </location>
</feature>
<dbReference type="InterPro" id="IPR011606">
    <property type="entry name" value="Brnchd-chn_aa_trnsp_permease"/>
</dbReference>